<dbReference type="AlphaFoldDB" id="A0AAV1RWF8"/>
<gene>
    <name evidence="1" type="ORF">DCAF_LOCUS15212</name>
</gene>
<dbReference type="Proteomes" id="UP001314170">
    <property type="component" value="Unassembled WGS sequence"/>
</dbReference>
<evidence type="ECO:0000313" key="1">
    <source>
        <dbReference type="EMBL" id="CAK7340131.1"/>
    </source>
</evidence>
<protein>
    <submittedName>
        <fullName evidence="1">Uncharacterized protein</fullName>
    </submittedName>
</protein>
<comment type="caution">
    <text evidence="1">The sequence shown here is derived from an EMBL/GenBank/DDBJ whole genome shotgun (WGS) entry which is preliminary data.</text>
</comment>
<reference evidence="1 2" key="1">
    <citation type="submission" date="2024-01" db="EMBL/GenBank/DDBJ databases">
        <authorList>
            <person name="Waweru B."/>
        </authorList>
    </citation>
    <scope>NUCLEOTIDE SEQUENCE [LARGE SCALE GENOMIC DNA]</scope>
</reference>
<sequence length="172" mass="19986">MHAQRRAAIHGKKRRSCNLQLKIARINIYKHGLDAQIFHKGREDCYAVNCRGLEKQERGENADCSNQRIELSVRKKLTLSALDQVWIEEQGKWRLKNELPFHSTTALENNRFLFNVSLRGGNTCVKENMIKEIDLYMPSKKPQINRCRNLKSSAQIRDSFLRKKSPLGLNSH</sequence>
<dbReference type="EMBL" id="CAWUPB010001159">
    <property type="protein sequence ID" value="CAK7340131.1"/>
    <property type="molecule type" value="Genomic_DNA"/>
</dbReference>
<accession>A0AAV1RWF8</accession>
<organism evidence="1 2">
    <name type="scientific">Dovyalis caffra</name>
    <dbReference type="NCBI Taxonomy" id="77055"/>
    <lineage>
        <taxon>Eukaryota</taxon>
        <taxon>Viridiplantae</taxon>
        <taxon>Streptophyta</taxon>
        <taxon>Embryophyta</taxon>
        <taxon>Tracheophyta</taxon>
        <taxon>Spermatophyta</taxon>
        <taxon>Magnoliopsida</taxon>
        <taxon>eudicotyledons</taxon>
        <taxon>Gunneridae</taxon>
        <taxon>Pentapetalae</taxon>
        <taxon>rosids</taxon>
        <taxon>fabids</taxon>
        <taxon>Malpighiales</taxon>
        <taxon>Salicaceae</taxon>
        <taxon>Flacourtieae</taxon>
        <taxon>Dovyalis</taxon>
    </lineage>
</organism>
<keyword evidence="2" id="KW-1185">Reference proteome</keyword>
<evidence type="ECO:0000313" key="2">
    <source>
        <dbReference type="Proteomes" id="UP001314170"/>
    </source>
</evidence>
<proteinExistence type="predicted"/>
<name>A0AAV1RWF8_9ROSI</name>